<evidence type="ECO:0000313" key="2">
    <source>
        <dbReference type="Proteomes" id="UP000784294"/>
    </source>
</evidence>
<dbReference type="EMBL" id="CAAALY010027122">
    <property type="protein sequence ID" value="VEL16098.1"/>
    <property type="molecule type" value="Genomic_DNA"/>
</dbReference>
<sequence length="256" mass="27859">MALYYGYVDTHKHVHTHTHTHTHFSVALTALICTLTPDATHPLQSDLSLPLDPGRSAASGANQKPIFTAQTTDLIDFRPDSFSVASAPRSLGFAATRNTLFRASVLCSSWQPRCYLGAKGACAEDSSSTARQPSPILLCRQCRVCWRRGKAGTRHSNTPQSTVSVVACPAHTSRIGTTTKHNHVHLSNPFSLCTAIFLLQPSQSGPDRVLLISPVGVIRRVKVERHGDASIARRALMVDRAGVIFKANWTFPTDIP</sequence>
<keyword evidence="2" id="KW-1185">Reference proteome</keyword>
<dbReference type="AlphaFoldDB" id="A0A3S5AGT7"/>
<comment type="caution">
    <text evidence="1">The sequence shown here is derived from an EMBL/GenBank/DDBJ whole genome shotgun (WGS) entry which is preliminary data.</text>
</comment>
<name>A0A3S5AGT7_9PLAT</name>
<accession>A0A3S5AGT7</accession>
<protein>
    <submittedName>
        <fullName evidence="1">Uncharacterized protein</fullName>
    </submittedName>
</protein>
<proteinExistence type="predicted"/>
<gene>
    <name evidence="1" type="ORF">PXEA_LOCUS9538</name>
</gene>
<dbReference type="Proteomes" id="UP000784294">
    <property type="component" value="Unassembled WGS sequence"/>
</dbReference>
<organism evidence="1 2">
    <name type="scientific">Protopolystoma xenopodis</name>
    <dbReference type="NCBI Taxonomy" id="117903"/>
    <lineage>
        <taxon>Eukaryota</taxon>
        <taxon>Metazoa</taxon>
        <taxon>Spiralia</taxon>
        <taxon>Lophotrochozoa</taxon>
        <taxon>Platyhelminthes</taxon>
        <taxon>Monogenea</taxon>
        <taxon>Polyopisthocotylea</taxon>
        <taxon>Polystomatidea</taxon>
        <taxon>Polystomatidae</taxon>
        <taxon>Protopolystoma</taxon>
    </lineage>
</organism>
<evidence type="ECO:0000313" key="1">
    <source>
        <dbReference type="EMBL" id="VEL16098.1"/>
    </source>
</evidence>
<reference evidence="1" key="1">
    <citation type="submission" date="2018-11" db="EMBL/GenBank/DDBJ databases">
        <authorList>
            <consortium name="Pathogen Informatics"/>
        </authorList>
    </citation>
    <scope>NUCLEOTIDE SEQUENCE</scope>
</reference>